<name>A0A0D1VL70_ANEMI</name>
<organism evidence="1 2">
    <name type="scientific">Aneurinibacillus migulanus</name>
    <name type="common">Bacillus migulanus</name>
    <dbReference type="NCBI Taxonomy" id="47500"/>
    <lineage>
        <taxon>Bacteria</taxon>
        <taxon>Bacillati</taxon>
        <taxon>Bacillota</taxon>
        <taxon>Bacilli</taxon>
        <taxon>Bacillales</taxon>
        <taxon>Paenibacillaceae</taxon>
        <taxon>Aneurinibacillus group</taxon>
        <taxon>Aneurinibacillus</taxon>
    </lineage>
</organism>
<accession>A0A0D1VL70</accession>
<dbReference type="EMBL" id="LGUG01000012">
    <property type="protein sequence ID" value="KON90498.1"/>
    <property type="molecule type" value="Genomic_DNA"/>
</dbReference>
<keyword evidence="2" id="KW-1185">Reference proteome</keyword>
<comment type="caution">
    <text evidence="1">The sequence shown here is derived from an EMBL/GenBank/DDBJ whole genome shotgun (WGS) entry which is preliminary data.</text>
</comment>
<protein>
    <submittedName>
        <fullName evidence="1">Uncharacterized protein</fullName>
    </submittedName>
</protein>
<dbReference type="PATRIC" id="fig|47500.8.peg.5203"/>
<gene>
    <name evidence="1" type="ORF">AF333_28880</name>
</gene>
<dbReference type="Proteomes" id="UP000037269">
    <property type="component" value="Unassembled WGS sequence"/>
</dbReference>
<proteinExistence type="predicted"/>
<evidence type="ECO:0000313" key="2">
    <source>
        <dbReference type="Proteomes" id="UP000037269"/>
    </source>
</evidence>
<dbReference type="AlphaFoldDB" id="A0A0D1VL70"/>
<reference evidence="1 2" key="1">
    <citation type="submission" date="2015-07" db="EMBL/GenBank/DDBJ databases">
        <title>Fjat-14205 dsm 2895.</title>
        <authorList>
            <person name="Liu B."/>
            <person name="Wang J."/>
            <person name="Zhu Y."/>
            <person name="Liu G."/>
            <person name="Chen Q."/>
            <person name="Chen Z."/>
            <person name="Lan J."/>
            <person name="Che J."/>
            <person name="Ge C."/>
            <person name="Shi H."/>
            <person name="Pan Z."/>
            <person name="Liu X."/>
        </authorList>
    </citation>
    <scope>NUCLEOTIDE SEQUENCE [LARGE SCALE GENOMIC DNA]</scope>
    <source>
        <strain evidence="1 2">DSM 2895</strain>
    </source>
</reference>
<sequence>MLMQVTEHEHIEQMDIFQLEPSQPQEVASQDKLYSVGYYDYKDCFFRITVPAPDMETAKQKVLRQEVRHPKSYGCLRTWRIKEIK</sequence>
<evidence type="ECO:0000313" key="1">
    <source>
        <dbReference type="EMBL" id="KON90498.1"/>
    </source>
</evidence>